<reference evidence="4 5" key="1">
    <citation type="submission" date="2024-02" db="EMBL/GenBank/DDBJ databases">
        <title>Chromosome-scale genome assembly of the rough periwinkle Littorina saxatilis.</title>
        <authorList>
            <person name="De Jode A."/>
            <person name="Faria R."/>
            <person name="Formenti G."/>
            <person name="Sims Y."/>
            <person name="Smith T.P."/>
            <person name="Tracey A."/>
            <person name="Wood J.M.D."/>
            <person name="Zagrodzka Z.B."/>
            <person name="Johannesson K."/>
            <person name="Butlin R.K."/>
            <person name="Leder E.H."/>
        </authorList>
    </citation>
    <scope>NUCLEOTIDE SEQUENCE [LARGE SCALE GENOMIC DNA]</scope>
    <source>
        <strain evidence="4">Snail1</strain>
        <tissue evidence="4">Muscle</tissue>
    </source>
</reference>
<keyword evidence="5" id="KW-1185">Reference proteome</keyword>
<dbReference type="EMBL" id="JBAMIC010000007">
    <property type="protein sequence ID" value="KAK7105598.1"/>
    <property type="molecule type" value="Genomic_DNA"/>
</dbReference>
<keyword evidence="1" id="KW-0732">Signal</keyword>
<dbReference type="Proteomes" id="UP001374579">
    <property type="component" value="Unassembled WGS sequence"/>
</dbReference>
<dbReference type="Pfam" id="PF23283">
    <property type="entry name" value="D8C_UMOD"/>
    <property type="match status" value="1"/>
</dbReference>
<dbReference type="InterPro" id="IPR057774">
    <property type="entry name" value="D8C_UMOD/GP2/OIT3-like"/>
</dbReference>
<accession>A0AAN9BI50</accession>
<name>A0AAN9BI50_9CAEN</name>
<organism evidence="4 5">
    <name type="scientific">Littorina saxatilis</name>
    <dbReference type="NCBI Taxonomy" id="31220"/>
    <lineage>
        <taxon>Eukaryota</taxon>
        <taxon>Metazoa</taxon>
        <taxon>Spiralia</taxon>
        <taxon>Lophotrochozoa</taxon>
        <taxon>Mollusca</taxon>
        <taxon>Gastropoda</taxon>
        <taxon>Caenogastropoda</taxon>
        <taxon>Littorinimorpha</taxon>
        <taxon>Littorinoidea</taxon>
        <taxon>Littorinidae</taxon>
        <taxon>Littorina</taxon>
    </lineage>
</organism>
<comment type="caution">
    <text evidence="4">The sequence shown here is derived from an EMBL/GenBank/DDBJ whole genome shotgun (WGS) entry which is preliminary data.</text>
</comment>
<sequence length="132" mass="15671">MDTCGHVHYSVLDDYRRYVNNTYLEDTLLWSYKMNSWLTPGWYRFKLNGTNAVMPTYCVPTRHCSTRYPVWLDMMGGTLPRLGEEKEARSCVTNYDDCCDWSDKVTVRNCGDFFIYRLQPTLFRYSVYCVSM</sequence>
<keyword evidence="2" id="KW-1015">Disulfide bond</keyword>
<feature type="domain" description="UMOD/GP2/OIT3-like D8C" evidence="3">
    <location>
        <begin position="43"/>
        <end position="122"/>
    </location>
</feature>
<evidence type="ECO:0000313" key="4">
    <source>
        <dbReference type="EMBL" id="KAK7105598.1"/>
    </source>
</evidence>
<gene>
    <name evidence="4" type="ORF">V1264_016957</name>
</gene>
<protein>
    <recommendedName>
        <fullName evidence="3">UMOD/GP2/OIT3-like D8C domain-containing protein</fullName>
    </recommendedName>
</protein>
<evidence type="ECO:0000313" key="5">
    <source>
        <dbReference type="Proteomes" id="UP001374579"/>
    </source>
</evidence>
<evidence type="ECO:0000256" key="1">
    <source>
        <dbReference type="ARBA" id="ARBA00022729"/>
    </source>
</evidence>
<dbReference type="AlphaFoldDB" id="A0AAN9BI50"/>
<proteinExistence type="predicted"/>
<evidence type="ECO:0000259" key="3">
    <source>
        <dbReference type="Pfam" id="PF23283"/>
    </source>
</evidence>
<evidence type="ECO:0000256" key="2">
    <source>
        <dbReference type="ARBA" id="ARBA00023157"/>
    </source>
</evidence>